<dbReference type="SUPFAM" id="SSF48726">
    <property type="entry name" value="Immunoglobulin"/>
    <property type="match status" value="1"/>
</dbReference>
<comment type="caution">
    <text evidence="3">The sequence shown here is derived from an EMBL/GenBank/DDBJ whole genome shotgun (WGS) entry which is preliminary data.</text>
</comment>
<organism evidence="3 4">
    <name type="scientific">Sinanodonta woodiana</name>
    <name type="common">Chinese pond mussel</name>
    <name type="synonym">Anodonta woodiana</name>
    <dbReference type="NCBI Taxonomy" id="1069815"/>
    <lineage>
        <taxon>Eukaryota</taxon>
        <taxon>Metazoa</taxon>
        <taxon>Spiralia</taxon>
        <taxon>Lophotrochozoa</taxon>
        <taxon>Mollusca</taxon>
        <taxon>Bivalvia</taxon>
        <taxon>Autobranchia</taxon>
        <taxon>Heteroconchia</taxon>
        <taxon>Palaeoheterodonta</taxon>
        <taxon>Unionida</taxon>
        <taxon>Unionoidea</taxon>
        <taxon>Unionidae</taxon>
        <taxon>Unioninae</taxon>
        <taxon>Sinanodonta</taxon>
    </lineage>
</organism>
<dbReference type="InterPro" id="IPR013783">
    <property type="entry name" value="Ig-like_fold"/>
</dbReference>
<dbReference type="EMBL" id="JBJQND010000011">
    <property type="protein sequence ID" value="KAL3860928.1"/>
    <property type="molecule type" value="Genomic_DNA"/>
</dbReference>
<protein>
    <recommendedName>
        <fullName evidence="2">Immunoglobulin V-set domain-containing protein</fullName>
    </recommendedName>
</protein>
<gene>
    <name evidence="3" type="ORF">ACJMK2_007023</name>
</gene>
<dbReference type="Pfam" id="PF07686">
    <property type="entry name" value="V-set"/>
    <property type="match status" value="1"/>
</dbReference>
<dbReference type="InterPro" id="IPR013106">
    <property type="entry name" value="Ig_V-set"/>
</dbReference>
<evidence type="ECO:0000313" key="4">
    <source>
        <dbReference type="Proteomes" id="UP001634394"/>
    </source>
</evidence>
<keyword evidence="1" id="KW-0472">Membrane</keyword>
<dbReference type="InterPro" id="IPR036179">
    <property type="entry name" value="Ig-like_dom_sf"/>
</dbReference>
<evidence type="ECO:0000259" key="2">
    <source>
        <dbReference type="Pfam" id="PF07686"/>
    </source>
</evidence>
<dbReference type="Gene3D" id="2.60.40.10">
    <property type="entry name" value="Immunoglobulins"/>
    <property type="match status" value="1"/>
</dbReference>
<reference evidence="3 4" key="1">
    <citation type="submission" date="2024-11" db="EMBL/GenBank/DDBJ databases">
        <title>Chromosome-level genome assembly of the freshwater bivalve Anodonta woodiana.</title>
        <authorList>
            <person name="Chen X."/>
        </authorList>
    </citation>
    <scope>NUCLEOTIDE SEQUENCE [LARGE SCALE GENOMIC DNA]</scope>
    <source>
        <strain evidence="3">MN2024</strain>
        <tissue evidence="3">Gills</tissue>
    </source>
</reference>
<keyword evidence="1" id="KW-0812">Transmembrane</keyword>
<keyword evidence="4" id="KW-1185">Reference proteome</keyword>
<dbReference type="Proteomes" id="UP001634394">
    <property type="component" value="Unassembled WGS sequence"/>
</dbReference>
<evidence type="ECO:0000313" key="3">
    <source>
        <dbReference type="EMBL" id="KAL3860928.1"/>
    </source>
</evidence>
<feature type="transmembrane region" description="Helical" evidence="1">
    <location>
        <begin position="89"/>
        <end position="108"/>
    </location>
</feature>
<evidence type="ECO:0000256" key="1">
    <source>
        <dbReference type="SAM" id="Phobius"/>
    </source>
</evidence>
<feature type="domain" description="Immunoglobulin V-set" evidence="2">
    <location>
        <begin position="7"/>
        <end position="88"/>
    </location>
</feature>
<feature type="non-terminal residue" evidence="3">
    <location>
        <position position="1"/>
    </location>
</feature>
<name>A0ABD3VIQ1_SINWO</name>
<keyword evidence="1" id="KW-1133">Transmembrane helix</keyword>
<dbReference type="AlphaFoldDB" id="A0ABD3VIQ1"/>
<accession>A0ABD3VIQ1</accession>
<proteinExistence type="predicted"/>
<sequence>THYVGIVGGDANLNWTINNFADDVNRFIRNPYDNASLIIFFSGDTTPSIYDNRVTFTGDIQEGIVSFTLTNVKLSDAGRYTFTRTNGNNGILILGGQVLIVAGMYLVIVS</sequence>